<dbReference type="SUPFAM" id="SSF52833">
    <property type="entry name" value="Thioredoxin-like"/>
    <property type="match status" value="1"/>
</dbReference>
<dbReference type="InterPro" id="IPR050553">
    <property type="entry name" value="Thioredoxin_ResA/DsbE_sf"/>
</dbReference>
<dbReference type="PROSITE" id="PS51352">
    <property type="entry name" value="THIOREDOXIN_2"/>
    <property type="match status" value="1"/>
</dbReference>
<evidence type="ECO:0000313" key="8">
    <source>
        <dbReference type="Proteomes" id="UP000215355"/>
    </source>
</evidence>
<dbReference type="CDD" id="cd02966">
    <property type="entry name" value="TlpA_like_family"/>
    <property type="match status" value="1"/>
</dbReference>
<evidence type="ECO:0000256" key="4">
    <source>
        <dbReference type="ARBA" id="ARBA00023284"/>
    </source>
</evidence>
<sequence length="370" mass="41778">MTVLLNIRKITPLLLLVGSLFSQEAFSQSEYVVKGKIEGWPSKYIRFERKGNFPGKDSVENKDGSFEFRGKIEGPTNAFLVSLDGEEPKYKFLFLEPGNIEIHGQYANLEEAKVTGSKSTDEYYEIKNIHKTLGDQIDSLYQVLGNEKDETKTKSISNEIKSLTEKNIEISKTFIKEHPSSPATVYELAGLSQDLSYTELKKLYDVLDPKLIASVQAEDINAYMKNLANIEIGKIAPDIAQKDTAGNTIKLQDFRGKYVLVDFWASWCIPCRRENPNLLAAYKSYKDKGFEILGVSIDSKAEEWRWKRAIENDGVIWPQISDLQGNKNEAAVTYAVQVIPSNFLIGPDGKIIAKNLVGEKLQEKLKEIFK</sequence>
<gene>
    <name evidence="7" type="primary">resA_7</name>
    <name evidence="7" type="ORF">SAMEA4412673_03125</name>
</gene>
<keyword evidence="2" id="KW-0201">Cytochrome c-type biogenesis</keyword>
<dbReference type="PANTHER" id="PTHR42852:SF6">
    <property type="entry name" value="THIOL:DISULFIDE INTERCHANGE PROTEIN DSBE"/>
    <property type="match status" value="1"/>
</dbReference>
<dbReference type="GO" id="GO:0030313">
    <property type="term" value="C:cell envelope"/>
    <property type="evidence" value="ECO:0007669"/>
    <property type="project" value="UniProtKB-SubCell"/>
</dbReference>
<dbReference type="PANTHER" id="PTHR42852">
    <property type="entry name" value="THIOL:DISULFIDE INTERCHANGE PROTEIN DSBE"/>
    <property type="match status" value="1"/>
</dbReference>
<feature type="chain" id="PRO_5042605038" evidence="5">
    <location>
        <begin position="28"/>
        <end position="370"/>
    </location>
</feature>
<dbReference type="GO" id="GO:0016491">
    <property type="term" value="F:oxidoreductase activity"/>
    <property type="evidence" value="ECO:0007669"/>
    <property type="project" value="InterPro"/>
</dbReference>
<dbReference type="EMBL" id="LT906468">
    <property type="protein sequence ID" value="SNV54760.1"/>
    <property type="molecule type" value="Genomic_DNA"/>
</dbReference>
<dbReference type="InterPro" id="IPR013766">
    <property type="entry name" value="Thioredoxin_domain"/>
</dbReference>
<dbReference type="Gene3D" id="3.40.30.10">
    <property type="entry name" value="Glutaredoxin"/>
    <property type="match status" value="1"/>
</dbReference>
<reference evidence="7 8" key="1">
    <citation type="submission" date="2017-06" db="EMBL/GenBank/DDBJ databases">
        <authorList>
            <consortium name="Pathogen Informatics"/>
        </authorList>
    </citation>
    <scope>NUCLEOTIDE SEQUENCE [LARGE SCALE GENOMIC DNA]</scope>
    <source>
        <strain evidence="7 8">NCTC12149</strain>
    </source>
</reference>
<dbReference type="InterPro" id="IPR036249">
    <property type="entry name" value="Thioredoxin-like_sf"/>
</dbReference>
<dbReference type="InterPro" id="IPR025380">
    <property type="entry name" value="DUF4369"/>
</dbReference>
<dbReference type="GO" id="GO:0016209">
    <property type="term" value="F:antioxidant activity"/>
    <property type="evidence" value="ECO:0007669"/>
    <property type="project" value="InterPro"/>
</dbReference>
<feature type="domain" description="Thioredoxin" evidence="6">
    <location>
        <begin position="230"/>
        <end position="370"/>
    </location>
</feature>
<dbReference type="KEGG" id="smiz:4412673_03125"/>
<evidence type="ECO:0000313" key="7">
    <source>
        <dbReference type="EMBL" id="SNV54760.1"/>
    </source>
</evidence>
<dbReference type="Pfam" id="PF00578">
    <property type="entry name" value="AhpC-TSA"/>
    <property type="match status" value="1"/>
</dbReference>
<keyword evidence="5" id="KW-0732">Signal</keyword>
<evidence type="ECO:0000256" key="5">
    <source>
        <dbReference type="SAM" id="SignalP"/>
    </source>
</evidence>
<feature type="signal peptide" evidence="5">
    <location>
        <begin position="1"/>
        <end position="27"/>
    </location>
</feature>
<evidence type="ECO:0000259" key="6">
    <source>
        <dbReference type="PROSITE" id="PS51352"/>
    </source>
</evidence>
<dbReference type="Proteomes" id="UP000215355">
    <property type="component" value="Chromosome 1"/>
</dbReference>
<dbReference type="InterPro" id="IPR000866">
    <property type="entry name" value="AhpC/TSA"/>
</dbReference>
<evidence type="ECO:0000256" key="3">
    <source>
        <dbReference type="ARBA" id="ARBA00023157"/>
    </source>
</evidence>
<dbReference type="AlphaFoldDB" id="A0AAJ4XD40"/>
<dbReference type="GO" id="GO:0017004">
    <property type="term" value="P:cytochrome complex assembly"/>
    <property type="evidence" value="ECO:0007669"/>
    <property type="project" value="UniProtKB-KW"/>
</dbReference>
<comment type="subcellular location">
    <subcellularLocation>
        <location evidence="1">Cell envelope</location>
    </subcellularLocation>
</comment>
<protein>
    <submittedName>
        <fullName evidence="7">Thiol-disulfide oxidoreductase resA</fullName>
    </submittedName>
</protein>
<organism evidence="7 8">
    <name type="scientific">Sphingobacterium mizutaii</name>
    <dbReference type="NCBI Taxonomy" id="1010"/>
    <lineage>
        <taxon>Bacteria</taxon>
        <taxon>Pseudomonadati</taxon>
        <taxon>Bacteroidota</taxon>
        <taxon>Sphingobacteriia</taxon>
        <taxon>Sphingobacteriales</taxon>
        <taxon>Sphingobacteriaceae</taxon>
        <taxon>Sphingobacterium</taxon>
    </lineage>
</organism>
<evidence type="ECO:0000256" key="2">
    <source>
        <dbReference type="ARBA" id="ARBA00022748"/>
    </source>
</evidence>
<accession>A0AAJ4XD40</accession>
<dbReference type="Pfam" id="PF14289">
    <property type="entry name" value="DUF4369"/>
    <property type="match status" value="1"/>
</dbReference>
<dbReference type="RefSeq" id="WP_093098430.1">
    <property type="nucleotide sequence ID" value="NZ_CP158798.1"/>
</dbReference>
<evidence type="ECO:0000256" key="1">
    <source>
        <dbReference type="ARBA" id="ARBA00004196"/>
    </source>
</evidence>
<keyword evidence="4" id="KW-0676">Redox-active center</keyword>
<keyword evidence="3" id="KW-1015">Disulfide bond</keyword>
<proteinExistence type="predicted"/>
<name>A0AAJ4XD40_9SPHI</name>